<evidence type="ECO:0000313" key="3">
    <source>
        <dbReference type="Proteomes" id="UP000237061"/>
    </source>
</evidence>
<dbReference type="EMBL" id="PPXC01000011">
    <property type="protein sequence ID" value="POH72770.1"/>
    <property type="molecule type" value="Genomic_DNA"/>
</dbReference>
<keyword evidence="3" id="KW-1185">Reference proteome</keyword>
<reference evidence="2 3" key="1">
    <citation type="submission" date="2018-01" db="EMBL/GenBank/DDBJ databases">
        <title>Arthrobacter sp. nov., from glaciers in China.</title>
        <authorList>
            <person name="Liu Q."/>
            <person name="Xin Y.-H."/>
        </authorList>
    </citation>
    <scope>NUCLEOTIDE SEQUENCE [LARGE SCALE GENOMIC DNA]</scope>
    <source>
        <strain evidence="2 3">HLT2-12-2</strain>
    </source>
</reference>
<evidence type="ECO:0000256" key="1">
    <source>
        <dbReference type="SAM" id="SignalP"/>
    </source>
</evidence>
<evidence type="ECO:0008006" key="4">
    <source>
        <dbReference type="Google" id="ProtNLM"/>
    </source>
</evidence>
<feature type="signal peptide" evidence="1">
    <location>
        <begin position="1"/>
        <end position="21"/>
    </location>
</feature>
<proteinExistence type="predicted"/>
<dbReference type="Proteomes" id="UP000237061">
    <property type="component" value="Unassembled WGS sequence"/>
</dbReference>
<evidence type="ECO:0000313" key="2">
    <source>
        <dbReference type="EMBL" id="POH72770.1"/>
    </source>
</evidence>
<feature type="chain" id="PRO_5015559391" description="DUF3558 domain-containing protein" evidence="1">
    <location>
        <begin position="22"/>
        <end position="164"/>
    </location>
</feature>
<protein>
    <recommendedName>
        <fullName evidence="4">DUF3558 domain-containing protein</fullName>
    </recommendedName>
</protein>
<name>A0A2S3ZU77_ARTGL</name>
<sequence length="164" mass="17229">MVAAVLAASLFLAACSGTSHYQPDPAALQDFHGCSATAPFPADEGGQSQVPDKHGSVPEGLHPYRAVQCTWDPVHNVIREDHLDGDITDLLAALAEPSERGGEGVCNLRLEMTPELWLVNTVGEAANVQWPTDHCGKAKPGVSAALDALSIMQTAETPVARLAP</sequence>
<dbReference type="AlphaFoldDB" id="A0A2S3ZU77"/>
<accession>A0A2S3ZU77</accession>
<organism evidence="2 3">
    <name type="scientific">Arthrobacter glacialis</name>
    <dbReference type="NCBI Taxonomy" id="1664"/>
    <lineage>
        <taxon>Bacteria</taxon>
        <taxon>Bacillati</taxon>
        <taxon>Actinomycetota</taxon>
        <taxon>Actinomycetes</taxon>
        <taxon>Micrococcales</taxon>
        <taxon>Micrococcaceae</taxon>
        <taxon>Arthrobacter</taxon>
    </lineage>
</organism>
<keyword evidence="1" id="KW-0732">Signal</keyword>
<comment type="caution">
    <text evidence="2">The sequence shown here is derived from an EMBL/GenBank/DDBJ whole genome shotgun (WGS) entry which is preliminary data.</text>
</comment>
<gene>
    <name evidence="2" type="ORF">CVS27_14255</name>
</gene>